<protein>
    <recommendedName>
        <fullName evidence="4">Large ribosomal subunit protein uL13</fullName>
    </recommendedName>
</protein>
<keyword evidence="9" id="KW-1185">Reference proteome</keyword>
<evidence type="ECO:0000256" key="3">
    <source>
        <dbReference type="ARBA" id="ARBA00023274"/>
    </source>
</evidence>
<keyword evidence="2 4" id="KW-0689">Ribosomal protein</keyword>
<dbReference type="PANTHER" id="PTHR11545:SF2">
    <property type="entry name" value="LARGE RIBOSOMAL SUBUNIT PROTEIN UL13M"/>
    <property type="match status" value="1"/>
</dbReference>
<evidence type="ECO:0000256" key="2">
    <source>
        <dbReference type="ARBA" id="ARBA00022980"/>
    </source>
</evidence>
<dbReference type="GO" id="GO:0005840">
    <property type="term" value="C:ribosome"/>
    <property type="evidence" value="ECO:0007669"/>
    <property type="project" value="UniProtKB-KW"/>
</dbReference>
<dbReference type="InterPro" id="IPR005822">
    <property type="entry name" value="Ribosomal_uL13"/>
</dbReference>
<dbReference type="STRING" id="981222.Cabther_A0390"/>
<comment type="subunit">
    <text evidence="4">Part of the 50S ribosomal subunit.</text>
</comment>
<name>G2LGP0_CHLTF</name>
<sequence>MSEPTSETTQAAASAESTPTAGNSPKTAVRRRPHKAYTGQTFVPKGPLPEPARKWFLVDATGLTVGRLASQIAPILMGKHHPRYTTFMDMGDGVIVINAEKVVFRGDKWNQKLYRRHTGYPGGLREIRAKDLLARFPTRILQHAIVGMLPKTKLGRQMAKKLRIYAGPNHPHQAQRPEPLVLDTLRAKR</sequence>
<dbReference type="HAMAP" id="MF_01366">
    <property type="entry name" value="Ribosomal_uL13"/>
    <property type="match status" value="1"/>
</dbReference>
<evidence type="ECO:0000256" key="6">
    <source>
        <dbReference type="RuleBase" id="RU003878"/>
    </source>
</evidence>
<dbReference type="PROSITE" id="PS00783">
    <property type="entry name" value="RIBOSOMAL_L13"/>
    <property type="match status" value="1"/>
</dbReference>
<evidence type="ECO:0000256" key="1">
    <source>
        <dbReference type="ARBA" id="ARBA00006227"/>
    </source>
</evidence>
<comment type="similarity">
    <text evidence="1 4 5">Belongs to the universal ribosomal protein uL13 family.</text>
</comment>
<reference evidence="8 9" key="1">
    <citation type="journal article" date="2012" name="Environ. Microbiol.">
        <title>Complete genome of Candidatus Chloracidobacterium thermophilum, a chlorophyll-based photoheterotroph belonging to the phylum Acidobacteria.</title>
        <authorList>
            <person name="Garcia Costas A.M."/>
            <person name="Liu Z."/>
            <person name="Tomsho L.P."/>
            <person name="Schuster S.C."/>
            <person name="Ward D.M."/>
            <person name="Bryant D.A."/>
        </authorList>
    </citation>
    <scope>NUCLEOTIDE SEQUENCE [LARGE SCALE GENOMIC DNA]</scope>
    <source>
        <strain evidence="8 9">B</strain>
    </source>
</reference>
<dbReference type="InterPro" id="IPR005823">
    <property type="entry name" value="Ribosomal_uL13_bac-type"/>
</dbReference>
<keyword evidence="3 4" id="KW-0687">Ribonucleoprotein</keyword>
<feature type="region of interest" description="Disordered" evidence="7">
    <location>
        <begin position="1"/>
        <end position="44"/>
    </location>
</feature>
<dbReference type="RefSeq" id="WP_014098889.1">
    <property type="nucleotide sequence ID" value="NC_016024.1"/>
</dbReference>
<dbReference type="EMBL" id="CP002514">
    <property type="protein sequence ID" value="AEP11151.1"/>
    <property type="molecule type" value="Genomic_DNA"/>
</dbReference>
<dbReference type="InterPro" id="IPR023563">
    <property type="entry name" value="Ribosomal_uL13_CS"/>
</dbReference>
<dbReference type="GO" id="GO:0003729">
    <property type="term" value="F:mRNA binding"/>
    <property type="evidence" value="ECO:0007669"/>
    <property type="project" value="TreeGrafter"/>
</dbReference>
<dbReference type="GO" id="GO:0006412">
    <property type="term" value="P:translation"/>
    <property type="evidence" value="ECO:0007669"/>
    <property type="project" value="UniProtKB-UniRule"/>
</dbReference>
<dbReference type="KEGG" id="ctm:Cabther_A0390"/>
<dbReference type="GO" id="GO:1990904">
    <property type="term" value="C:ribonucleoprotein complex"/>
    <property type="evidence" value="ECO:0007669"/>
    <property type="project" value="UniProtKB-KW"/>
</dbReference>
<dbReference type="InterPro" id="IPR036899">
    <property type="entry name" value="Ribosomal_uL13_sf"/>
</dbReference>
<dbReference type="Proteomes" id="UP000006791">
    <property type="component" value="Chromosome 1"/>
</dbReference>
<dbReference type="SUPFAM" id="SSF52161">
    <property type="entry name" value="Ribosomal protein L13"/>
    <property type="match status" value="1"/>
</dbReference>
<dbReference type="GO" id="GO:0003735">
    <property type="term" value="F:structural constituent of ribosome"/>
    <property type="evidence" value="ECO:0007669"/>
    <property type="project" value="InterPro"/>
</dbReference>
<comment type="function">
    <text evidence="4 6">This protein is one of the early assembly proteins of the 50S ribosomal subunit, although it is not seen to bind rRNA by itself. It is important during the early stages of 50S assembly.</text>
</comment>
<proteinExistence type="inferred from homology"/>
<feature type="region of interest" description="Disordered" evidence="7">
    <location>
        <begin position="167"/>
        <end position="189"/>
    </location>
</feature>
<evidence type="ECO:0000313" key="8">
    <source>
        <dbReference type="EMBL" id="AEP11151.1"/>
    </source>
</evidence>
<accession>G2LGP0</accession>
<dbReference type="PANTHER" id="PTHR11545">
    <property type="entry name" value="RIBOSOMAL PROTEIN L13"/>
    <property type="match status" value="1"/>
</dbReference>
<dbReference type="CDD" id="cd00392">
    <property type="entry name" value="Ribosomal_L13"/>
    <property type="match status" value="1"/>
</dbReference>
<evidence type="ECO:0000256" key="7">
    <source>
        <dbReference type="SAM" id="MobiDB-lite"/>
    </source>
</evidence>
<organism evidence="8 9">
    <name type="scientific">Chloracidobacterium thermophilum (strain B)</name>
    <dbReference type="NCBI Taxonomy" id="981222"/>
    <lineage>
        <taxon>Bacteria</taxon>
        <taxon>Pseudomonadati</taxon>
        <taxon>Acidobacteriota</taxon>
        <taxon>Terriglobia</taxon>
        <taxon>Terriglobales</taxon>
        <taxon>Acidobacteriaceae</taxon>
        <taxon>Chloracidobacterium</taxon>
    </lineage>
</organism>
<dbReference type="Pfam" id="PF00572">
    <property type="entry name" value="Ribosomal_L13"/>
    <property type="match status" value="1"/>
</dbReference>
<dbReference type="AlphaFoldDB" id="G2LGP0"/>
<dbReference type="OrthoDB" id="9801330at2"/>
<dbReference type="NCBIfam" id="TIGR01066">
    <property type="entry name" value="rplM_bact"/>
    <property type="match status" value="1"/>
</dbReference>
<evidence type="ECO:0000313" key="9">
    <source>
        <dbReference type="Proteomes" id="UP000006791"/>
    </source>
</evidence>
<evidence type="ECO:0000256" key="4">
    <source>
        <dbReference type="HAMAP-Rule" id="MF_01366"/>
    </source>
</evidence>
<dbReference type="HOGENOM" id="CLU_082184_2_0_0"/>
<dbReference type="Gene3D" id="3.90.1180.10">
    <property type="entry name" value="Ribosomal protein L13"/>
    <property type="match status" value="1"/>
</dbReference>
<evidence type="ECO:0000256" key="5">
    <source>
        <dbReference type="RuleBase" id="RU003877"/>
    </source>
</evidence>
<dbReference type="GO" id="GO:0017148">
    <property type="term" value="P:negative regulation of translation"/>
    <property type="evidence" value="ECO:0007669"/>
    <property type="project" value="TreeGrafter"/>
</dbReference>
<gene>
    <name evidence="4 6" type="primary">rplM</name>
    <name evidence="8" type="ordered locus">Cabther_A0390</name>
</gene>
<feature type="compositionally biased region" description="Low complexity" evidence="7">
    <location>
        <begin position="1"/>
        <end position="21"/>
    </location>
</feature>